<evidence type="ECO:0000256" key="5">
    <source>
        <dbReference type="ARBA" id="ARBA00022737"/>
    </source>
</evidence>
<evidence type="ECO:0000256" key="10">
    <source>
        <dbReference type="SAM" id="MobiDB-lite"/>
    </source>
</evidence>
<keyword evidence="5" id="KW-0677">Repeat</keyword>
<dbReference type="PANTHER" id="PTHR48006">
    <property type="entry name" value="LEUCINE-RICH REPEAT-CONTAINING PROTEIN DDB_G0281931-RELATED"/>
    <property type="match status" value="1"/>
</dbReference>
<evidence type="ECO:0000256" key="9">
    <source>
        <dbReference type="ARBA" id="ARBA00023180"/>
    </source>
</evidence>
<evidence type="ECO:0000256" key="8">
    <source>
        <dbReference type="ARBA" id="ARBA00023170"/>
    </source>
</evidence>
<dbReference type="Pfam" id="PF00560">
    <property type="entry name" value="LRR_1"/>
    <property type="match status" value="1"/>
</dbReference>
<accession>A0AAP0BZS0</accession>
<dbReference type="SMART" id="SM00220">
    <property type="entry name" value="S_TKc"/>
    <property type="match status" value="1"/>
</dbReference>
<dbReference type="FunFam" id="3.30.200.20:FF:000285">
    <property type="entry name" value="Putative inactive leucine-rich repeat receptor-like protein kinase"/>
    <property type="match status" value="1"/>
</dbReference>
<evidence type="ECO:0000313" key="14">
    <source>
        <dbReference type="EMBL" id="KAK8955036.1"/>
    </source>
</evidence>
<dbReference type="Proteomes" id="UP001418222">
    <property type="component" value="Unassembled WGS sequence"/>
</dbReference>
<dbReference type="SUPFAM" id="SSF56112">
    <property type="entry name" value="Protein kinase-like (PK-like)"/>
    <property type="match status" value="1"/>
</dbReference>
<evidence type="ECO:0000256" key="6">
    <source>
        <dbReference type="ARBA" id="ARBA00022989"/>
    </source>
</evidence>
<dbReference type="InterPro" id="IPR000719">
    <property type="entry name" value="Prot_kinase_dom"/>
</dbReference>
<protein>
    <submittedName>
        <fullName evidence="14">Inactive leucine-rich repeat receptor-like protein kinase</fullName>
    </submittedName>
</protein>
<evidence type="ECO:0000256" key="12">
    <source>
        <dbReference type="SAM" id="SignalP"/>
    </source>
</evidence>
<proteinExistence type="predicted"/>
<feature type="transmembrane region" description="Helical" evidence="11">
    <location>
        <begin position="388"/>
        <end position="412"/>
    </location>
</feature>
<dbReference type="Gene3D" id="1.10.510.10">
    <property type="entry name" value="Transferase(Phosphotransferase) domain 1"/>
    <property type="match status" value="1"/>
</dbReference>
<dbReference type="EMBL" id="JBBWWQ010000002">
    <property type="protein sequence ID" value="KAK8955036.1"/>
    <property type="molecule type" value="Genomic_DNA"/>
</dbReference>
<dbReference type="Gene3D" id="3.30.200.20">
    <property type="entry name" value="Phosphorylase Kinase, domain 1"/>
    <property type="match status" value="1"/>
</dbReference>
<dbReference type="GO" id="GO:0016020">
    <property type="term" value="C:membrane"/>
    <property type="evidence" value="ECO:0007669"/>
    <property type="project" value="UniProtKB-SubCell"/>
</dbReference>
<evidence type="ECO:0000259" key="13">
    <source>
        <dbReference type="PROSITE" id="PS50011"/>
    </source>
</evidence>
<comment type="subcellular location">
    <subcellularLocation>
        <location evidence="1">Membrane</location>
        <topology evidence="1">Single-pass type I membrane protein</topology>
    </subcellularLocation>
</comment>
<name>A0AAP0BZS0_9ASPA</name>
<feature type="signal peptide" evidence="12">
    <location>
        <begin position="1"/>
        <end position="23"/>
    </location>
</feature>
<evidence type="ECO:0000256" key="4">
    <source>
        <dbReference type="ARBA" id="ARBA00022729"/>
    </source>
</evidence>
<dbReference type="GO" id="GO:0005524">
    <property type="term" value="F:ATP binding"/>
    <property type="evidence" value="ECO:0007669"/>
    <property type="project" value="InterPro"/>
</dbReference>
<keyword evidence="15" id="KW-1185">Reference proteome</keyword>
<evidence type="ECO:0000313" key="15">
    <source>
        <dbReference type="Proteomes" id="UP001418222"/>
    </source>
</evidence>
<keyword evidence="4 12" id="KW-0732">Signal</keyword>
<evidence type="ECO:0000256" key="7">
    <source>
        <dbReference type="ARBA" id="ARBA00023136"/>
    </source>
</evidence>
<keyword evidence="3 11" id="KW-0812">Transmembrane</keyword>
<gene>
    <name evidence="14" type="ORF">KSP39_PZI002887</name>
</gene>
<dbReference type="InterPro" id="IPR032675">
    <property type="entry name" value="LRR_dom_sf"/>
</dbReference>
<feature type="compositionally biased region" description="Low complexity" evidence="10">
    <location>
        <begin position="758"/>
        <end position="777"/>
    </location>
</feature>
<feature type="chain" id="PRO_5042821962" evidence="12">
    <location>
        <begin position="24"/>
        <end position="784"/>
    </location>
</feature>
<keyword evidence="2" id="KW-0433">Leucine-rich repeat</keyword>
<evidence type="ECO:0000256" key="2">
    <source>
        <dbReference type="ARBA" id="ARBA00022614"/>
    </source>
</evidence>
<keyword evidence="14" id="KW-0418">Kinase</keyword>
<sequence length="784" mass="86530">MAWRCHSSYLFLGFIVLISVSSSSQLQSSQAWTLLSLQRLLNFPLVLTSWEINTDFCGSEPNPSVTVVCYEESITQLHINGNENASTLPRSFSIDSFFTTLTRLPTLKVLSLTSLGLRGSIPAKISRLASLEIVNMSSNLLVGVIPGGISRLKNLQTLILDHNLIGGRLPEWIGSFPLMEVLSLRNNTFNGPLPVSVSNLASLRVLVLSFNKFSESLPDLSGLVNLQVLDLESNYFGPQFPSLSNKIVKLLMRNNNFTGGIPSELSSYYLLQQVDISSNKFVGPFIPSLLSLASIKHINIAGNRFTGILSPNTSCNDELEDVDLSYNLLTGSLPACLSSKSKHRIVLYSGNCLTNKAQIQHPISFCLNQALAVDLSPRNLKKASVHKAIVAITVVGSIVVALIVAFVSFYFLKRTNARRVMKRPPRRVIEHASNGYPSKFLADARYISQTIKLGALGIPSYRAFSLEELEAATNNFDTSSFMGKGSLGQMYRGQLKDGSLIAIRCLKLKKCHTSQNFNRHIELISKLRHRHLVSALGHCFEYYLEDSSVSMLFLIFEYVSNGTLRSNISGQKLSWTQRIASAIGVAKGIQFLHAGIMPGLFANDLKITNVLLDQDLVTKICSYNIPVLAEIKDKVIAKTSPAFTDHIDRTMHEEKIDIYDFGVILLEIISGRPVTSRSDAKLMKHQLQESITADGSARRRSVVDPVVRKTCCGESLKTVIEICIRCLSEEAAERPSVEDVLWNLHFATQVQDGWRGDSNSSEDSPLSSHTPLSPHTPALRISEG</sequence>
<feature type="region of interest" description="Disordered" evidence="10">
    <location>
        <begin position="753"/>
        <end position="784"/>
    </location>
</feature>
<keyword evidence="7 11" id="KW-0472">Membrane</keyword>
<dbReference type="FunFam" id="1.10.510.10:FF:000431">
    <property type="entry name" value="Putative inactive leucine-rich repeat receptor-like protein kinase"/>
    <property type="match status" value="1"/>
</dbReference>
<evidence type="ECO:0000256" key="3">
    <source>
        <dbReference type="ARBA" id="ARBA00022692"/>
    </source>
</evidence>
<dbReference type="GO" id="GO:0004672">
    <property type="term" value="F:protein kinase activity"/>
    <property type="evidence" value="ECO:0007669"/>
    <property type="project" value="InterPro"/>
</dbReference>
<dbReference type="PROSITE" id="PS50011">
    <property type="entry name" value="PROTEIN_KINASE_DOM"/>
    <property type="match status" value="1"/>
</dbReference>
<evidence type="ECO:0000256" key="1">
    <source>
        <dbReference type="ARBA" id="ARBA00004479"/>
    </source>
</evidence>
<reference evidence="14 15" key="1">
    <citation type="journal article" date="2022" name="Nat. Plants">
        <title>Genomes of leafy and leafless Platanthera orchids illuminate the evolution of mycoheterotrophy.</title>
        <authorList>
            <person name="Li M.H."/>
            <person name="Liu K.W."/>
            <person name="Li Z."/>
            <person name="Lu H.C."/>
            <person name="Ye Q.L."/>
            <person name="Zhang D."/>
            <person name="Wang J.Y."/>
            <person name="Li Y.F."/>
            <person name="Zhong Z.M."/>
            <person name="Liu X."/>
            <person name="Yu X."/>
            <person name="Liu D.K."/>
            <person name="Tu X.D."/>
            <person name="Liu B."/>
            <person name="Hao Y."/>
            <person name="Liao X.Y."/>
            <person name="Jiang Y.T."/>
            <person name="Sun W.H."/>
            <person name="Chen J."/>
            <person name="Chen Y.Q."/>
            <person name="Ai Y."/>
            <person name="Zhai J.W."/>
            <person name="Wu S.S."/>
            <person name="Zhou Z."/>
            <person name="Hsiao Y.Y."/>
            <person name="Wu W.L."/>
            <person name="Chen Y.Y."/>
            <person name="Lin Y.F."/>
            <person name="Hsu J.L."/>
            <person name="Li C.Y."/>
            <person name="Wang Z.W."/>
            <person name="Zhao X."/>
            <person name="Zhong W.Y."/>
            <person name="Ma X.K."/>
            <person name="Ma L."/>
            <person name="Huang J."/>
            <person name="Chen G.Z."/>
            <person name="Huang M.Z."/>
            <person name="Huang L."/>
            <person name="Peng D.H."/>
            <person name="Luo Y.B."/>
            <person name="Zou S.Q."/>
            <person name="Chen S.P."/>
            <person name="Lan S."/>
            <person name="Tsai W.C."/>
            <person name="Van de Peer Y."/>
            <person name="Liu Z.J."/>
        </authorList>
    </citation>
    <scope>NUCLEOTIDE SEQUENCE [LARGE SCALE GENOMIC DNA]</scope>
    <source>
        <strain evidence="14">Lor287</strain>
    </source>
</reference>
<dbReference type="SUPFAM" id="SSF52058">
    <property type="entry name" value="L domain-like"/>
    <property type="match status" value="1"/>
</dbReference>
<keyword evidence="8 14" id="KW-0675">Receptor</keyword>
<dbReference type="Pfam" id="PF00069">
    <property type="entry name" value="Pkinase"/>
    <property type="match status" value="1"/>
</dbReference>
<keyword evidence="9" id="KW-0325">Glycoprotein</keyword>
<dbReference type="InterPro" id="IPR011009">
    <property type="entry name" value="Kinase-like_dom_sf"/>
</dbReference>
<feature type="domain" description="Protein kinase" evidence="13">
    <location>
        <begin position="476"/>
        <end position="746"/>
    </location>
</feature>
<organism evidence="14 15">
    <name type="scientific">Platanthera zijinensis</name>
    <dbReference type="NCBI Taxonomy" id="2320716"/>
    <lineage>
        <taxon>Eukaryota</taxon>
        <taxon>Viridiplantae</taxon>
        <taxon>Streptophyta</taxon>
        <taxon>Embryophyta</taxon>
        <taxon>Tracheophyta</taxon>
        <taxon>Spermatophyta</taxon>
        <taxon>Magnoliopsida</taxon>
        <taxon>Liliopsida</taxon>
        <taxon>Asparagales</taxon>
        <taxon>Orchidaceae</taxon>
        <taxon>Orchidoideae</taxon>
        <taxon>Orchideae</taxon>
        <taxon>Orchidinae</taxon>
        <taxon>Platanthera</taxon>
    </lineage>
</organism>
<dbReference type="AlphaFoldDB" id="A0AAP0BZS0"/>
<evidence type="ECO:0000256" key="11">
    <source>
        <dbReference type="SAM" id="Phobius"/>
    </source>
</evidence>
<dbReference type="Gene3D" id="3.80.10.10">
    <property type="entry name" value="Ribonuclease Inhibitor"/>
    <property type="match status" value="3"/>
</dbReference>
<keyword evidence="14" id="KW-0808">Transferase</keyword>
<keyword evidence="6 11" id="KW-1133">Transmembrane helix</keyword>
<dbReference type="PANTHER" id="PTHR48006:SF84">
    <property type="entry name" value="REPEAT TRANSMEMBRANE PROTEIN KINASE, PUTATIVE, EXPRESSED-RELATED"/>
    <property type="match status" value="1"/>
</dbReference>
<dbReference type="InterPro" id="IPR051824">
    <property type="entry name" value="LRR_Rcpt-Like_S/T_Kinase"/>
</dbReference>
<comment type="caution">
    <text evidence="14">The sequence shown here is derived from an EMBL/GenBank/DDBJ whole genome shotgun (WGS) entry which is preliminary data.</text>
</comment>
<dbReference type="PROSITE" id="PS51450">
    <property type="entry name" value="LRR"/>
    <property type="match status" value="1"/>
</dbReference>
<dbReference type="InterPro" id="IPR001611">
    <property type="entry name" value="Leu-rich_rpt"/>
</dbReference>